<comment type="caution">
    <text evidence="1">The sequence shown here is derived from an EMBL/GenBank/DDBJ whole genome shotgun (WGS) entry which is preliminary data.</text>
</comment>
<dbReference type="Proteomes" id="UP001596220">
    <property type="component" value="Unassembled WGS sequence"/>
</dbReference>
<proteinExistence type="predicted"/>
<evidence type="ECO:0008006" key="3">
    <source>
        <dbReference type="Google" id="ProtNLM"/>
    </source>
</evidence>
<reference evidence="2" key="1">
    <citation type="journal article" date="2019" name="Int. J. Syst. Evol. Microbiol.">
        <title>The Global Catalogue of Microorganisms (GCM) 10K type strain sequencing project: providing services to taxonomists for standard genome sequencing and annotation.</title>
        <authorList>
            <consortium name="The Broad Institute Genomics Platform"/>
            <consortium name="The Broad Institute Genome Sequencing Center for Infectious Disease"/>
            <person name="Wu L."/>
            <person name="Ma J."/>
        </authorList>
    </citation>
    <scope>NUCLEOTIDE SEQUENCE [LARGE SCALE GENOMIC DNA]</scope>
    <source>
        <strain evidence="2">CGMCC 4.7246</strain>
    </source>
</reference>
<gene>
    <name evidence="1" type="ORF">ACFP3R_00150</name>
</gene>
<organism evidence="1 2">
    <name type="scientific">Saccharothrix lopnurensis</name>
    <dbReference type="NCBI Taxonomy" id="1670621"/>
    <lineage>
        <taxon>Bacteria</taxon>
        <taxon>Bacillati</taxon>
        <taxon>Actinomycetota</taxon>
        <taxon>Actinomycetes</taxon>
        <taxon>Pseudonocardiales</taxon>
        <taxon>Pseudonocardiaceae</taxon>
        <taxon>Saccharothrix</taxon>
    </lineage>
</organism>
<sequence>MNIDEMLREAMSVEGAVGVSLVDYDSGMTLGAQGGNALLDLETAGAGNTEVVRAKLRTIAALQLDDTIEDILITLQRQYHIIRPLTETHGSRLFLYLVLDRARANLALARLHLRRIEQALVV</sequence>
<dbReference type="RefSeq" id="WP_380631494.1">
    <property type="nucleotide sequence ID" value="NZ_JBHSQO010000001.1"/>
</dbReference>
<evidence type="ECO:0000313" key="2">
    <source>
        <dbReference type="Proteomes" id="UP001596220"/>
    </source>
</evidence>
<protein>
    <recommendedName>
        <fullName evidence="3">Secreted protein</fullName>
    </recommendedName>
</protein>
<accession>A0ABW1NX45</accession>
<evidence type="ECO:0000313" key="1">
    <source>
        <dbReference type="EMBL" id="MFC6087675.1"/>
    </source>
</evidence>
<keyword evidence="2" id="KW-1185">Reference proteome</keyword>
<dbReference type="EMBL" id="JBHSQO010000001">
    <property type="protein sequence ID" value="MFC6087675.1"/>
    <property type="molecule type" value="Genomic_DNA"/>
</dbReference>
<name>A0ABW1NX45_9PSEU</name>